<evidence type="ECO:0000313" key="1">
    <source>
        <dbReference type="EMBL" id="KAF4635897.1"/>
    </source>
</evidence>
<dbReference type="EMBL" id="JAAMPI010000093">
    <property type="protein sequence ID" value="KAF4635897.1"/>
    <property type="molecule type" value="Genomic_DNA"/>
</dbReference>
<reference evidence="1 2" key="1">
    <citation type="submission" date="2020-03" db="EMBL/GenBank/DDBJ databases">
        <title>Draft Genome Sequence of Cudoniella acicularis.</title>
        <authorList>
            <person name="Buettner E."/>
            <person name="Kellner H."/>
        </authorList>
    </citation>
    <scope>NUCLEOTIDE SEQUENCE [LARGE SCALE GENOMIC DNA]</scope>
    <source>
        <strain evidence="1 2">DSM 108380</strain>
    </source>
</reference>
<accession>A0A8H4RTS6</accession>
<name>A0A8H4RTS6_9HELO</name>
<keyword evidence="2" id="KW-1185">Reference proteome</keyword>
<dbReference type="AlphaFoldDB" id="A0A8H4RTS6"/>
<protein>
    <submittedName>
        <fullName evidence="1">Uncharacterized protein</fullName>
    </submittedName>
</protein>
<sequence>MIAVSPKGPTLRRKFATLEFASHDNLALALELGTRLGNMYTYGTATTVRAAILRPTATSQFTYKHPEVDAKATLL</sequence>
<proteinExistence type="predicted"/>
<organism evidence="1 2">
    <name type="scientific">Cudoniella acicularis</name>
    <dbReference type="NCBI Taxonomy" id="354080"/>
    <lineage>
        <taxon>Eukaryota</taxon>
        <taxon>Fungi</taxon>
        <taxon>Dikarya</taxon>
        <taxon>Ascomycota</taxon>
        <taxon>Pezizomycotina</taxon>
        <taxon>Leotiomycetes</taxon>
        <taxon>Helotiales</taxon>
        <taxon>Tricladiaceae</taxon>
        <taxon>Cudoniella</taxon>
    </lineage>
</organism>
<dbReference type="Proteomes" id="UP000566819">
    <property type="component" value="Unassembled WGS sequence"/>
</dbReference>
<comment type="caution">
    <text evidence="1">The sequence shown here is derived from an EMBL/GenBank/DDBJ whole genome shotgun (WGS) entry which is preliminary data.</text>
</comment>
<evidence type="ECO:0000313" key="2">
    <source>
        <dbReference type="Proteomes" id="UP000566819"/>
    </source>
</evidence>
<gene>
    <name evidence="1" type="ORF">G7Y89_g2178</name>
</gene>